<dbReference type="Pfam" id="PF12584">
    <property type="entry name" value="TRAPPC10"/>
    <property type="match status" value="1"/>
</dbReference>
<name>A0ABY7EDI2_MYAAR</name>
<dbReference type="PANTHER" id="PTHR13251:SF3">
    <property type="entry name" value="TRAFFICKING PROTEIN PARTICLE COMPLEX SUBUNIT 10"/>
    <property type="match status" value="1"/>
</dbReference>
<feature type="domain" description="TRAPPC10/Trs130 C-terminal" evidence="6">
    <location>
        <begin position="990"/>
        <end position="1124"/>
    </location>
</feature>
<feature type="coiled-coil region" evidence="4">
    <location>
        <begin position="174"/>
        <end position="201"/>
    </location>
</feature>
<keyword evidence="9" id="KW-1185">Reference proteome</keyword>
<evidence type="ECO:0000313" key="8">
    <source>
        <dbReference type="EMBL" id="WAR06773.1"/>
    </source>
</evidence>
<evidence type="ECO:0000259" key="6">
    <source>
        <dbReference type="Pfam" id="PF12584"/>
    </source>
</evidence>
<dbReference type="PANTHER" id="PTHR13251">
    <property type="entry name" value="EPILEPSY HOLOPROSENCEPHALY CANDIDATE 1/TMEM1"/>
    <property type="match status" value="1"/>
</dbReference>
<evidence type="ECO:0000256" key="1">
    <source>
        <dbReference type="ARBA" id="ARBA00004555"/>
    </source>
</evidence>
<feature type="domain" description="TRAPPC10/Trs130 N-terminal" evidence="7">
    <location>
        <begin position="2"/>
        <end position="310"/>
    </location>
</feature>
<feature type="region of interest" description="Disordered" evidence="5">
    <location>
        <begin position="1073"/>
        <end position="1109"/>
    </location>
</feature>
<dbReference type="InterPro" id="IPR022233">
    <property type="entry name" value="TRAPPC10/Trs130_C"/>
</dbReference>
<accession>A0ABY7EDI2</accession>
<gene>
    <name evidence="8" type="ORF">MAR_016731</name>
</gene>
<comment type="subcellular location">
    <subcellularLocation>
        <location evidence="1">Golgi apparatus</location>
    </subcellularLocation>
</comment>
<feature type="compositionally biased region" description="Acidic residues" evidence="5">
    <location>
        <begin position="1081"/>
        <end position="1101"/>
    </location>
</feature>
<evidence type="ECO:0000256" key="3">
    <source>
        <dbReference type="ARBA" id="ARBA00023034"/>
    </source>
</evidence>
<dbReference type="EMBL" id="CP111017">
    <property type="protein sequence ID" value="WAR06773.1"/>
    <property type="molecule type" value="Genomic_DNA"/>
</dbReference>
<proteinExistence type="predicted"/>
<evidence type="ECO:0000256" key="4">
    <source>
        <dbReference type="SAM" id="Coils"/>
    </source>
</evidence>
<evidence type="ECO:0000256" key="2">
    <source>
        <dbReference type="ARBA" id="ARBA00022448"/>
    </source>
</evidence>
<sequence length="1139" mass="128523">MEAKPIVTTHGNQVVFSSLLKPLLEDLPKETAEWRRSYGRTARNVNLEASFVPYDDDILPDDSVKTLVSRLYFHIYWTDCDLEAYKQTVKEEITEWQAALKAKNIPDWLIVVVNSDESKAKTKLLPRSSVFDKIKSDFCGKQPERVVLLEPHREEKRSAELWNSFLTRLRQLLLQAFARHLQKYEDNMRALREKRNDIGWNFQKYFIVQEELAFMFEMLGLHEDALIQYDELDALFTQFVLNHASGQSVPWLSSLVKPCTCWAGLSLQRPISWERRNTIKDNEAALLDFRNYLFSRQCALLLLLNKPGEIVQRAIDYLHETVQEMKTLEVCICEGGLDCWVYLSGLEVLLKCGQLEDPVNSRSQALNTAYLWDYVCRKLHTLGELCGLMPGLEQPPTSKQLDQVVDLTSGMGLHIPTEHEHVEEQLTSSPRDKLREALSSREAFQNIYLEQSELAMGTFKHIGRFRSARMIGKNLADFYMKLGEPQKAENFLLDAMSSYHKEGWKKLRDVSRLHLATCQLRVNKHKYVKTGCQVASSAQIDLDQRLEHIHNVLDIAKTVQGTVLLKASPLFKLDIKSVSLPEVSVGETFTITATIYNNAPCDLSCDSIWLTLTDCIQDYSGKRKDNLKDPVTRQTSNSSLDSRFVMNSPNIKKEKPFEITLRSHFEGTPDETVSTGIACMNSHELLRRNDSSGGVLAPVEEKVTKDMTSQRSCVKDVKLEQGTNELMFTFENITVGQYEVGQAGFKIGNLEFIKALGPGHTVSVICDDTCCDILPESTMIAGVMQKVRVCLHSGNTNIDANSKVRVSSADDLAVETGCHDNTVLLGEVVRGGTSEWTMSLLQQPHVYDEEEIENKVIFDCSWLPRPLLTSVTFKNPFKVTHRLFTARDMKYLQMSVSGQTDREFVLGEWSLVVSGNNDVDLVCLNKTGQPVIKSNMSECPPMNMTFSFSYSCPEAHENESRKLSYSFTLNSFQTILTVRADVSPAEDNKVCKTGCHGSLKIQVTQMPGHKPLTDQELMYEVDGQAHWRVLGISAGVFSLSGGSYQTFVDVVPVTSGFLPLPLVHLYKYSGPSVPEKKSSQAEEDEQLSTTDEESSGSEEDGGPQHMEFEPGQVYYSCQGRQVHVYPVDVSGELEVALIH</sequence>
<dbReference type="Pfam" id="PF23036">
    <property type="entry name" value="TRAPPC10_1st"/>
    <property type="match status" value="1"/>
</dbReference>
<organism evidence="8 9">
    <name type="scientific">Mya arenaria</name>
    <name type="common">Soft-shell clam</name>
    <dbReference type="NCBI Taxonomy" id="6604"/>
    <lineage>
        <taxon>Eukaryota</taxon>
        <taxon>Metazoa</taxon>
        <taxon>Spiralia</taxon>
        <taxon>Lophotrochozoa</taxon>
        <taxon>Mollusca</taxon>
        <taxon>Bivalvia</taxon>
        <taxon>Autobranchia</taxon>
        <taxon>Heteroconchia</taxon>
        <taxon>Euheterodonta</taxon>
        <taxon>Imparidentia</taxon>
        <taxon>Neoheterodontei</taxon>
        <taxon>Myida</taxon>
        <taxon>Myoidea</taxon>
        <taxon>Myidae</taxon>
        <taxon>Mya</taxon>
    </lineage>
</organism>
<evidence type="ECO:0000256" key="5">
    <source>
        <dbReference type="SAM" id="MobiDB-lite"/>
    </source>
</evidence>
<dbReference type="InterPro" id="IPR045126">
    <property type="entry name" value="TRAPPC10/Trs130"/>
</dbReference>
<protein>
    <submittedName>
        <fullName evidence="8">TPC10-like protein</fullName>
    </submittedName>
</protein>
<dbReference type="InterPro" id="IPR056913">
    <property type="entry name" value="TRAPPC10/Trs130_N"/>
</dbReference>
<keyword evidence="3" id="KW-0333">Golgi apparatus</keyword>
<keyword evidence="2" id="KW-0813">Transport</keyword>
<evidence type="ECO:0000259" key="7">
    <source>
        <dbReference type="Pfam" id="PF23036"/>
    </source>
</evidence>
<evidence type="ECO:0000313" key="9">
    <source>
        <dbReference type="Proteomes" id="UP001164746"/>
    </source>
</evidence>
<reference evidence="8" key="1">
    <citation type="submission" date="2022-11" db="EMBL/GenBank/DDBJ databases">
        <title>Centuries of genome instability and evolution in soft-shell clam transmissible cancer (bioRxiv).</title>
        <authorList>
            <person name="Hart S.F.M."/>
            <person name="Yonemitsu M.A."/>
            <person name="Giersch R.M."/>
            <person name="Beal B.F."/>
            <person name="Arriagada G."/>
            <person name="Davis B.W."/>
            <person name="Ostrander E.A."/>
            <person name="Goff S.P."/>
            <person name="Metzger M.J."/>
        </authorList>
    </citation>
    <scope>NUCLEOTIDE SEQUENCE</scope>
    <source>
        <strain evidence="8">MELC-2E11</strain>
        <tissue evidence="8">Siphon/mantle</tissue>
    </source>
</reference>
<keyword evidence="4" id="KW-0175">Coiled coil</keyword>
<dbReference type="Proteomes" id="UP001164746">
    <property type="component" value="Chromosome 6"/>
</dbReference>